<keyword evidence="2" id="KW-0040">ANK repeat</keyword>
<dbReference type="AlphaFoldDB" id="A0A4Q2EFB6"/>
<evidence type="ECO:0000256" key="2">
    <source>
        <dbReference type="ARBA" id="ARBA00023043"/>
    </source>
</evidence>
<proteinExistence type="predicted"/>
<dbReference type="PANTHER" id="PTHR24198:SF165">
    <property type="entry name" value="ANKYRIN REPEAT-CONTAINING PROTEIN-RELATED"/>
    <property type="match status" value="1"/>
</dbReference>
<organism evidence="3 4">
    <name type="scientific">Enterobacter cloacae</name>
    <dbReference type="NCBI Taxonomy" id="550"/>
    <lineage>
        <taxon>Bacteria</taxon>
        <taxon>Pseudomonadati</taxon>
        <taxon>Pseudomonadota</taxon>
        <taxon>Gammaproteobacteria</taxon>
        <taxon>Enterobacterales</taxon>
        <taxon>Enterobacteriaceae</taxon>
        <taxon>Enterobacter</taxon>
        <taxon>Enterobacter cloacae complex</taxon>
    </lineage>
</organism>
<dbReference type="InterPro" id="IPR002110">
    <property type="entry name" value="Ankyrin_rpt"/>
</dbReference>
<dbReference type="Proteomes" id="UP000290875">
    <property type="component" value="Unassembled WGS sequence"/>
</dbReference>
<dbReference type="Pfam" id="PF12796">
    <property type="entry name" value="Ank_2"/>
    <property type="match status" value="1"/>
</dbReference>
<evidence type="ECO:0000256" key="1">
    <source>
        <dbReference type="ARBA" id="ARBA00022737"/>
    </source>
</evidence>
<dbReference type="SUPFAM" id="SSF48403">
    <property type="entry name" value="Ankyrin repeat"/>
    <property type="match status" value="1"/>
</dbReference>
<sequence length="251" mass="27693">MLFAVIVALFLTFMVQGCKEDMGLNPNDYFTGQQLLLAESIEKGDAQNVKNLAAQTDLNKPGEHEMTLLFWALGNAMNEKKTADQLNIVTLLVKAGADPLQPRSKGKSSPAEFVLMADSGVWIKALLDGGLSPNAKDKTFDKPIVFQSIKAKNTETLKVMLDYGADINTVNSLGSTLLFEALNYHAYDHVFLLLERGADPEIRADNGWTMVNQLQRLLNVEEKDSDEYKMLIKIKDAVVAHGGKWPPAPVK</sequence>
<evidence type="ECO:0000313" key="3">
    <source>
        <dbReference type="EMBL" id="RXW30934.1"/>
    </source>
</evidence>
<dbReference type="EMBL" id="QJSL01000001">
    <property type="protein sequence ID" value="RXW30934.1"/>
    <property type="molecule type" value="Genomic_DNA"/>
</dbReference>
<keyword evidence="1" id="KW-0677">Repeat</keyword>
<comment type="caution">
    <text evidence="3">The sequence shown here is derived from an EMBL/GenBank/DDBJ whole genome shotgun (WGS) entry which is preliminary data.</text>
</comment>
<name>A0A4Q2EFB6_ENTCL</name>
<dbReference type="PANTHER" id="PTHR24198">
    <property type="entry name" value="ANKYRIN REPEAT AND PROTEIN KINASE DOMAIN-CONTAINING PROTEIN"/>
    <property type="match status" value="1"/>
</dbReference>
<dbReference type="Gene3D" id="1.25.40.20">
    <property type="entry name" value="Ankyrin repeat-containing domain"/>
    <property type="match status" value="2"/>
</dbReference>
<protein>
    <submittedName>
        <fullName evidence="3">Ankyrin repeat domain-containing protein</fullName>
    </submittedName>
</protein>
<evidence type="ECO:0000313" key="4">
    <source>
        <dbReference type="Proteomes" id="UP000290875"/>
    </source>
</evidence>
<reference evidence="3 4" key="1">
    <citation type="submission" date="2018-06" db="EMBL/GenBank/DDBJ databases">
        <title>Carbapenemase-producing Enterobacteriaceae present in wastewater treatment plant effluent and nearby surface waters in the US.</title>
        <authorList>
            <person name="Mathys D.A."/>
            <person name="Mollenkopf D.F."/>
            <person name="Feicht S.M."/>
            <person name="Adams R.J."/>
            <person name="Albers A.L."/>
            <person name="Grooters S.V."/>
            <person name="Stuever D.M."/>
            <person name="Daniels J.B."/>
            <person name="Wittum T.E."/>
        </authorList>
    </citation>
    <scope>NUCLEOTIDE SEQUENCE [LARGE SCALE GENOMIC DNA]</scope>
    <source>
        <strain evidence="3 4">GEO_4_Eff_A</strain>
    </source>
</reference>
<gene>
    <name evidence="3" type="ORF">DM877_01160</name>
</gene>
<dbReference type="SMART" id="SM00248">
    <property type="entry name" value="ANK"/>
    <property type="match status" value="3"/>
</dbReference>
<dbReference type="InterPro" id="IPR036770">
    <property type="entry name" value="Ankyrin_rpt-contain_sf"/>
</dbReference>
<accession>A0A4Q2EFB6</accession>